<proteinExistence type="predicted"/>
<dbReference type="Proteomes" id="UP000231183">
    <property type="component" value="Unassembled WGS sequence"/>
</dbReference>
<evidence type="ECO:0000313" key="1">
    <source>
        <dbReference type="EMBL" id="PIT87534.1"/>
    </source>
</evidence>
<accession>A0A2M6W413</accession>
<reference evidence="2" key="1">
    <citation type="submission" date="2017-09" db="EMBL/GenBank/DDBJ databases">
        <title>Depth-based differentiation of microbial function through sediment-hosted aquifers and enrichment of novel symbionts in the deep terrestrial subsurface.</title>
        <authorList>
            <person name="Probst A.J."/>
            <person name="Ladd B."/>
            <person name="Jarett J.K."/>
            <person name="Geller-Mcgrath D.E."/>
            <person name="Sieber C.M.K."/>
            <person name="Emerson J.B."/>
            <person name="Anantharaman K."/>
            <person name="Thomas B.C."/>
            <person name="Malmstrom R."/>
            <person name="Stieglmeier M."/>
            <person name="Klingl A."/>
            <person name="Woyke T."/>
            <person name="Ryan C.M."/>
            <person name="Banfield J.F."/>
        </authorList>
    </citation>
    <scope>NUCLEOTIDE SEQUENCE [LARGE SCALE GENOMIC DNA]</scope>
</reference>
<organism evidence="1 2">
    <name type="scientific">Candidatus Magasanikbacteria bacterium CG10_big_fil_rev_8_21_14_0_10_40_10</name>
    <dbReference type="NCBI Taxonomy" id="1974648"/>
    <lineage>
        <taxon>Bacteria</taxon>
        <taxon>Candidatus Magasanikiibacteriota</taxon>
    </lineage>
</organism>
<comment type="caution">
    <text evidence="1">The sequence shown here is derived from an EMBL/GenBank/DDBJ whole genome shotgun (WGS) entry which is preliminary data.</text>
</comment>
<dbReference type="EMBL" id="PFBX01000024">
    <property type="protein sequence ID" value="PIT87534.1"/>
    <property type="molecule type" value="Genomic_DNA"/>
</dbReference>
<evidence type="ECO:0000313" key="2">
    <source>
        <dbReference type="Proteomes" id="UP000231183"/>
    </source>
</evidence>
<protein>
    <submittedName>
        <fullName evidence="1">Uncharacterized protein</fullName>
    </submittedName>
</protein>
<sequence length="73" mass="8299">MNNLSAGSGSIKLKPYLKLDLNCFLKTTFDNHTITYSRGFVNQSWPNVNPKLKCHTLSNFKMSYLALFALPPF</sequence>
<name>A0A2M6W413_9BACT</name>
<gene>
    <name evidence="1" type="ORF">COU31_02555</name>
</gene>
<dbReference type="AlphaFoldDB" id="A0A2M6W413"/>